<sequence length="326" mass="36502">MTVDIPIQVFTDVPGDLVHILQARLPRSITLLRRLQFTKFPSGKTEHTRIIVASDPPLTSKIVDWSSWQNGNETVPQPHHFTAAYLDPSRGHETNMWLYSTFEDFHGADCNIPPLSEEETTLCSRQIIAVLNEAKRQGRLYPHQPLANPKYILVASLHDAVKAAAARNGVQFESTQEPGYDKFIFKIDQLPEGEELELPQGLVWRKGTLGDCEIVKSKTNIPRSVKLLTTLKSMFIKLEDGTPVAWGFLGKSLLNALMAHSVAFIARCESFRRRGLARKVGAKLMREMTSAYGDDNYSSADVTPCNTSSQAMCKSLNGKVEWSSQW</sequence>
<proteinExistence type="predicted"/>
<reference evidence="1 2" key="1">
    <citation type="journal article" date="2020" name="Phytopathology">
        <title>Genome Sequence Resources of Colletotrichum truncatum, C. plurivorum, C. musicola, and C. sojae: Four Species Pathogenic to Soybean (Glycine max).</title>
        <authorList>
            <person name="Rogerio F."/>
            <person name="Boufleur T.R."/>
            <person name="Ciampi-Guillardi M."/>
            <person name="Sukno S.A."/>
            <person name="Thon M.R."/>
            <person name="Massola Junior N.S."/>
            <person name="Baroncelli R."/>
        </authorList>
    </citation>
    <scope>NUCLEOTIDE SEQUENCE [LARGE SCALE GENOMIC DNA]</scope>
    <source>
        <strain evidence="1 2">CMES1059</strain>
    </source>
</reference>
<protein>
    <submittedName>
        <fullName evidence="1">Acetyltransferase</fullName>
    </submittedName>
</protein>
<gene>
    <name evidence="1" type="ORF">CTRU02_215783</name>
</gene>
<evidence type="ECO:0000313" key="2">
    <source>
        <dbReference type="Proteomes" id="UP000805649"/>
    </source>
</evidence>
<organism evidence="1 2">
    <name type="scientific">Colletotrichum truncatum</name>
    <name type="common">Anthracnose fungus</name>
    <name type="synonym">Colletotrichum capsici</name>
    <dbReference type="NCBI Taxonomy" id="5467"/>
    <lineage>
        <taxon>Eukaryota</taxon>
        <taxon>Fungi</taxon>
        <taxon>Dikarya</taxon>
        <taxon>Ascomycota</taxon>
        <taxon>Pezizomycotina</taxon>
        <taxon>Sordariomycetes</taxon>
        <taxon>Hypocreomycetidae</taxon>
        <taxon>Glomerellales</taxon>
        <taxon>Glomerellaceae</taxon>
        <taxon>Colletotrichum</taxon>
        <taxon>Colletotrichum truncatum species complex</taxon>
    </lineage>
</organism>
<name>A0ACC3YBM6_COLTU</name>
<accession>A0ACC3YBM6</accession>
<dbReference type="EMBL" id="VUJX02000020">
    <property type="protein sequence ID" value="KAL0929242.1"/>
    <property type="molecule type" value="Genomic_DNA"/>
</dbReference>
<dbReference type="Proteomes" id="UP000805649">
    <property type="component" value="Unassembled WGS sequence"/>
</dbReference>
<evidence type="ECO:0000313" key="1">
    <source>
        <dbReference type="EMBL" id="KAL0929242.1"/>
    </source>
</evidence>
<comment type="caution">
    <text evidence="1">The sequence shown here is derived from an EMBL/GenBank/DDBJ whole genome shotgun (WGS) entry which is preliminary data.</text>
</comment>
<keyword evidence="2" id="KW-1185">Reference proteome</keyword>